<keyword evidence="4" id="KW-0858">Xylan degradation</keyword>
<keyword evidence="4" id="KW-0326">Glycosidase</keyword>
<keyword evidence="5" id="KW-1185">Reference proteome</keyword>
<keyword evidence="1 4" id="KW-0378">Hydrolase</keyword>
<gene>
    <name evidence="4" type="ORF">CPT03_19160</name>
</gene>
<dbReference type="Pfam" id="PF20434">
    <property type="entry name" value="BD-FAE"/>
    <property type="match status" value="1"/>
</dbReference>
<sequence>MVKYIVLLSLLFLVPHCRAQQVISLYQDNVPNSRSVTNKEERVANPDVDSLTSNVSVPTISVYLPPKSLANGTAVIICPGGGYHVLLTKREGSDAAKAFAKMGVTAFVLKYRLPSDQTMVDKSIGPLQDAQQAIKIVRQRAKEWGVDPKKIGILGFSAGGHLAATAGTHFNRPVIENLQGTSLRPDFMMLINPVISFTNEIGHISSRNNLLGPSPTEEKIKLFSNELQVTPETPPTILIHSDADQVVPVSNSVEFYRALKQNKVSGELHIYAKGEHGFLTAPSFDEWFGRCIFWMKSMSLI</sequence>
<evidence type="ECO:0000313" key="4">
    <source>
        <dbReference type="EMBL" id="ATP58429.1"/>
    </source>
</evidence>
<keyword evidence="4" id="KW-0624">Polysaccharide degradation</keyword>
<dbReference type="PANTHER" id="PTHR48081:SF6">
    <property type="entry name" value="PEPTIDASE S9 PROLYL OLIGOPEPTIDASE CATALYTIC DOMAIN-CONTAINING PROTEIN"/>
    <property type="match status" value="1"/>
</dbReference>
<dbReference type="InterPro" id="IPR029058">
    <property type="entry name" value="AB_hydrolase_fold"/>
</dbReference>
<evidence type="ECO:0000259" key="3">
    <source>
        <dbReference type="Pfam" id="PF20434"/>
    </source>
</evidence>
<keyword evidence="2" id="KW-0732">Signal</keyword>
<feature type="domain" description="BD-FAE-like" evidence="3">
    <location>
        <begin position="62"/>
        <end position="259"/>
    </location>
</feature>
<evidence type="ECO:0000256" key="2">
    <source>
        <dbReference type="SAM" id="SignalP"/>
    </source>
</evidence>
<dbReference type="EMBL" id="CP024091">
    <property type="protein sequence ID" value="ATP58429.1"/>
    <property type="molecule type" value="Genomic_DNA"/>
</dbReference>
<protein>
    <submittedName>
        <fullName evidence="4">Endo-1,4-beta-xylanase</fullName>
    </submittedName>
</protein>
<organism evidence="4 5">
    <name type="scientific">Pedobacter ginsengisoli</name>
    <dbReference type="NCBI Taxonomy" id="363852"/>
    <lineage>
        <taxon>Bacteria</taxon>
        <taxon>Pseudomonadati</taxon>
        <taxon>Bacteroidota</taxon>
        <taxon>Sphingobacteriia</taxon>
        <taxon>Sphingobacteriales</taxon>
        <taxon>Sphingobacteriaceae</taxon>
        <taxon>Pedobacter</taxon>
    </lineage>
</organism>
<feature type="chain" id="PRO_5013944465" evidence="2">
    <location>
        <begin position="20"/>
        <end position="301"/>
    </location>
</feature>
<keyword evidence="4" id="KW-0119">Carbohydrate metabolism</keyword>
<name>A0A2D1U9Y6_9SPHI</name>
<dbReference type="RefSeq" id="WP_099440331.1">
    <property type="nucleotide sequence ID" value="NZ_CP024091.1"/>
</dbReference>
<dbReference type="GO" id="GO:0045493">
    <property type="term" value="P:xylan catabolic process"/>
    <property type="evidence" value="ECO:0007669"/>
    <property type="project" value="UniProtKB-KW"/>
</dbReference>
<evidence type="ECO:0000313" key="5">
    <source>
        <dbReference type="Proteomes" id="UP000223749"/>
    </source>
</evidence>
<dbReference type="InterPro" id="IPR050300">
    <property type="entry name" value="GDXG_lipolytic_enzyme"/>
</dbReference>
<reference evidence="4 5" key="1">
    <citation type="submission" date="2017-10" db="EMBL/GenBank/DDBJ databases">
        <title>Whole genome of Pedobacter ginsengisoli T01R-27 isolated from tomato rhizosphere.</title>
        <authorList>
            <person name="Weon H.-Y."/>
            <person name="Lee S.A."/>
            <person name="Sang M.K."/>
            <person name="Song J."/>
        </authorList>
    </citation>
    <scope>NUCLEOTIDE SEQUENCE [LARGE SCALE GENOMIC DNA]</scope>
    <source>
        <strain evidence="4 5">T01R-27</strain>
    </source>
</reference>
<dbReference type="AlphaFoldDB" id="A0A2D1U9Y6"/>
<dbReference type="PANTHER" id="PTHR48081">
    <property type="entry name" value="AB HYDROLASE SUPERFAMILY PROTEIN C4A8.06C"/>
    <property type="match status" value="1"/>
</dbReference>
<dbReference type="Proteomes" id="UP000223749">
    <property type="component" value="Chromosome"/>
</dbReference>
<dbReference type="KEGG" id="pgs:CPT03_19160"/>
<evidence type="ECO:0000256" key="1">
    <source>
        <dbReference type="ARBA" id="ARBA00022801"/>
    </source>
</evidence>
<proteinExistence type="predicted"/>
<dbReference type="GO" id="GO:0016798">
    <property type="term" value="F:hydrolase activity, acting on glycosyl bonds"/>
    <property type="evidence" value="ECO:0007669"/>
    <property type="project" value="UniProtKB-KW"/>
</dbReference>
<feature type="signal peptide" evidence="2">
    <location>
        <begin position="1"/>
        <end position="19"/>
    </location>
</feature>
<dbReference type="SUPFAM" id="SSF53474">
    <property type="entry name" value="alpha/beta-Hydrolases"/>
    <property type="match status" value="1"/>
</dbReference>
<accession>A0A2D1U9Y6</accession>
<dbReference type="Gene3D" id="3.40.50.1820">
    <property type="entry name" value="alpha/beta hydrolase"/>
    <property type="match status" value="1"/>
</dbReference>
<dbReference type="InterPro" id="IPR049492">
    <property type="entry name" value="BD-FAE-like_dom"/>
</dbReference>
<dbReference type="OrthoDB" id="9794725at2"/>